<dbReference type="GO" id="GO:0046872">
    <property type="term" value="F:metal ion binding"/>
    <property type="evidence" value="ECO:0007669"/>
    <property type="project" value="UniProtKB-KW"/>
</dbReference>
<evidence type="ECO:0000313" key="4">
    <source>
        <dbReference type="EMBL" id="KAL3765615.1"/>
    </source>
</evidence>
<accession>A0ABD3MYT7</accession>
<organism evidence="4 5">
    <name type="scientific">Stephanodiscus triporus</name>
    <dbReference type="NCBI Taxonomy" id="2934178"/>
    <lineage>
        <taxon>Eukaryota</taxon>
        <taxon>Sar</taxon>
        <taxon>Stramenopiles</taxon>
        <taxon>Ochrophyta</taxon>
        <taxon>Bacillariophyta</taxon>
        <taxon>Coscinodiscophyceae</taxon>
        <taxon>Thalassiosirophycidae</taxon>
        <taxon>Stephanodiscales</taxon>
        <taxon>Stephanodiscaceae</taxon>
        <taxon>Stephanodiscus</taxon>
    </lineage>
</organism>
<protein>
    <recommendedName>
        <fullName evidence="6">Fe2OG dioxygenase domain-containing protein</fullName>
    </recommendedName>
</protein>
<dbReference type="Pfam" id="PF05721">
    <property type="entry name" value="PhyH"/>
    <property type="match status" value="1"/>
</dbReference>
<evidence type="ECO:0000313" key="5">
    <source>
        <dbReference type="Proteomes" id="UP001530315"/>
    </source>
</evidence>
<dbReference type="SUPFAM" id="SSF51197">
    <property type="entry name" value="Clavaminate synthase-like"/>
    <property type="match status" value="1"/>
</dbReference>
<dbReference type="PANTHER" id="PTHR20883">
    <property type="entry name" value="PHYTANOYL-COA DIOXYGENASE DOMAIN CONTAINING 1"/>
    <property type="match status" value="1"/>
</dbReference>
<dbReference type="Proteomes" id="UP001530315">
    <property type="component" value="Unassembled WGS sequence"/>
</dbReference>
<reference evidence="4 5" key="1">
    <citation type="submission" date="2024-10" db="EMBL/GenBank/DDBJ databases">
        <title>Updated reference genomes for cyclostephanoid diatoms.</title>
        <authorList>
            <person name="Roberts W.R."/>
            <person name="Alverson A.J."/>
        </authorList>
    </citation>
    <scope>NUCLEOTIDE SEQUENCE [LARGE SCALE GENOMIC DNA]</scope>
    <source>
        <strain evidence="4 5">AJA276-08</strain>
    </source>
</reference>
<proteinExistence type="predicted"/>
<keyword evidence="3" id="KW-0408">Iron</keyword>
<evidence type="ECO:0000256" key="2">
    <source>
        <dbReference type="ARBA" id="ARBA00022723"/>
    </source>
</evidence>
<comment type="cofactor">
    <cofactor evidence="1">
        <name>Fe cation</name>
        <dbReference type="ChEBI" id="CHEBI:24875"/>
    </cofactor>
</comment>
<keyword evidence="5" id="KW-1185">Reference proteome</keyword>
<keyword evidence="2" id="KW-0479">Metal-binding</keyword>
<name>A0ABD3MYT7_9STRA</name>
<evidence type="ECO:0008006" key="6">
    <source>
        <dbReference type="Google" id="ProtNLM"/>
    </source>
</evidence>
<dbReference type="AlphaFoldDB" id="A0ABD3MYT7"/>
<dbReference type="Gene3D" id="2.60.120.620">
    <property type="entry name" value="q2cbj1_9rhob like domain"/>
    <property type="match status" value="1"/>
</dbReference>
<comment type="caution">
    <text evidence="4">The sequence shown here is derived from an EMBL/GenBank/DDBJ whole genome shotgun (WGS) entry which is preliminary data.</text>
</comment>
<gene>
    <name evidence="4" type="ORF">ACHAW5_008272</name>
</gene>
<evidence type="ECO:0000256" key="1">
    <source>
        <dbReference type="ARBA" id="ARBA00001962"/>
    </source>
</evidence>
<dbReference type="PANTHER" id="PTHR20883:SF15">
    <property type="entry name" value="PHYTANOYL-COA DIOXYGENASE DOMAIN-CONTAINING PROTEIN 1"/>
    <property type="match status" value="1"/>
</dbReference>
<sequence length="335" mass="36904">MRSAMERMAEDEWTPGDGVGGVGGVAVFRTDEGQVDAQGRSDYFLDSATAVHYFAEADAVDEDTSALRKEYEDNKLRALNKAGHGLHLRPGPFADYTRSKKVASLLLELGYVDPVVPQSMYIFKQARGGGEVTSHQDSTFLHTEPRQTCVGLWLALDDATLENGCLWVRPGSHREGLRRRFVRNPAHFGDSLAYCDRNVVECDDDDDRGDRAEPQMIFRAANDDDADRWVVPWEGSLPENSLPAPDCTGLRAAGFVPMPCEAGDLLAFAGTLDHLSLPNHSSGARHTFQLHCIEGEGAGVAWSRENWLQYPPGVSFMRLGELTLVIVFESLSSVF</sequence>
<dbReference type="EMBL" id="JALLAZ020001747">
    <property type="protein sequence ID" value="KAL3765615.1"/>
    <property type="molecule type" value="Genomic_DNA"/>
</dbReference>
<evidence type="ECO:0000256" key="3">
    <source>
        <dbReference type="ARBA" id="ARBA00023004"/>
    </source>
</evidence>
<dbReference type="InterPro" id="IPR008775">
    <property type="entry name" value="Phytyl_CoA_dOase-like"/>
</dbReference>